<reference evidence="3 4" key="1">
    <citation type="submission" date="2015-09" db="EMBL/GenBank/DDBJ databases">
        <authorList>
            <consortium name="Swine Surveillance"/>
        </authorList>
    </citation>
    <scope>NUCLEOTIDE SEQUENCE [LARGE SCALE GENOMIC DNA]</scope>
    <source>
        <strain evidence="3 4">CECT 8399</strain>
    </source>
</reference>
<sequence length="257" mass="28839">MLRQAFDRSRLAELAQHQHRVDADKRRKRDFEHRRNERDRKEEIEDKAEAAIGAMAAVAFSPPATVQQIAAFEADLTLYDTATVDALMANDLQMEKLRADLETLLSQAFVMEDGRRVFRTEDGTQVFDEFGEDVGPGEIDPATIPDHHPTWEEFSALKDQYATLQQEREALIEYQKQLDAARDALAEGEITQDELEELRAELIEDTPEAVRARLPQEHQAVQFDGDRNSVEVAAKPVSGGPSLDGLKGFVVPEPNGA</sequence>
<feature type="coiled-coil region" evidence="1">
    <location>
        <begin position="157"/>
        <end position="205"/>
    </location>
</feature>
<evidence type="ECO:0000256" key="1">
    <source>
        <dbReference type="SAM" id="Coils"/>
    </source>
</evidence>
<name>A0A0P1HKP4_9RHOB</name>
<keyword evidence="1" id="KW-0175">Coiled coil</keyword>
<dbReference type="AlphaFoldDB" id="A0A0P1HKP4"/>
<evidence type="ECO:0000313" key="4">
    <source>
        <dbReference type="Proteomes" id="UP000051326"/>
    </source>
</evidence>
<gene>
    <name evidence="3" type="ORF">PHA8399_01197</name>
</gene>
<protein>
    <submittedName>
        <fullName evidence="3">Uncharacterized protein</fullName>
    </submittedName>
</protein>
<dbReference type="Proteomes" id="UP000051326">
    <property type="component" value="Unassembled WGS sequence"/>
</dbReference>
<evidence type="ECO:0000313" key="3">
    <source>
        <dbReference type="EMBL" id="CUH99081.1"/>
    </source>
</evidence>
<proteinExistence type="predicted"/>
<dbReference type="EMBL" id="CYSR01000011">
    <property type="protein sequence ID" value="CUH99081.1"/>
    <property type="molecule type" value="Genomic_DNA"/>
</dbReference>
<organism evidence="3 4">
    <name type="scientific">Leisingera aquaemixtae</name>
    <dbReference type="NCBI Taxonomy" id="1396826"/>
    <lineage>
        <taxon>Bacteria</taxon>
        <taxon>Pseudomonadati</taxon>
        <taxon>Pseudomonadota</taxon>
        <taxon>Alphaproteobacteria</taxon>
        <taxon>Rhodobacterales</taxon>
        <taxon>Roseobacteraceae</taxon>
        <taxon>Leisingera</taxon>
    </lineage>
</organism>
<dbReference type="STRING" id="1396826.PHA8399_01197"/>
<accession>A0A0P1HKP4</accession>
<feature type="compositionally biased region" description="Basic and acidic residues" evidence="2">
    <location>
        <begin position="19"/>
        <end position="44"/>
    </location>
</feature>
<evidence type="ECO:0000256" key="2">
    <source>
        <dbReference type="SAM" id="MobiDB-lite"/>
    </source>
</evidence>
<feature type="region of interest" description="Disordered" evidence="2">
    <location>
        <begin position="14"/>
        <end position="44"/>
    </location>
</feature>